<dbReference type="EMBL" id="JJMJ01000110">
    <property type="protein sequence ID" value="PPS22036.1"/>
    <property type="molecule type" value="Genomic_DNA"/>
</dbReference>
<accession>A0ABX5B436</accession>
<protein>
    <submittedName>
        <fullName evidence="1">Uncharacterized protein</fullName>
    </submittedName>
</protein>
<sequence length="109" mass="12600">MNFWKDLLKKLWGKIKKIFAKVLNFMKNILDFFKDPSRLAKLKANNDLLAISIKEKLESGNYRTVNCLFNNSTKEVEDYSEENALGIESESIDAQTSNTFSDKDMIVLK</sequence>
<gene>
    <name evidence="1" type="ORF">DJ52_07260</name>
</gene>
<keyword evidence="2" id="KW-1185">Reference proteome</keyword>
<evidence type="ECO:0000313" key="2">
    <source>
        <dbReference type="Proteomes" id="UP000238924"/>
    </source>
</evidence>
<dbReference type="Proteomes" id="UP000238924">
    <property type="component" value="Unassembled WGS sequence"/>
</dbReference>
<proteinExistence type="predicted"/>
<name>A0ABX5B436_9SPIR</name>
<reference evidence="1 2" key="1">
    <citation type="submission" date="2014-04" db="EMBL/GenBank/DDBJ databases">
        <title>Whole genome sequence of 'Brachyspira hampsonii' D13-03603F2.</title>
        <authorList>
            <person name="Patterson A.H."/>
            <person name="Chaban B."/>
            <person name="Fernando C."/>
            <person name="Harding J.C."/>
            <person name="Hill J.E."/>
        </authorList>
    </citation>
    <scope>NUCLEOTIDE SEQUENCE [LARGE SCALE GENOMIC DNA]</scope>
    <source>
        <strain evidence="1 2">D13-03603F2</strain>
    </source>
</reference>
<organism evidence="1 2">
    <name type="scientific">Brachyspira murdochii</name>
    <dbReference type="NCBI Taxonomy" id="84378"/>
    <lineage>
        <taxon>Bacteria</taxon>
        <taxon>Pseudomonadati</taxon>
        <taxon>Spirochaetota</taxon>
        <taxon>Spirochaetia</taxon>
        <taxon>Brachyspirales</taxon>
        <taxon>Brachyspiraceae</taxon>
        <taxon>Brachyspira</taxon>
    </lineage>
</organism>
<comment type="caution">
    <text evidence="1">The sequence shown here is derived from an EMBL/GenBank/DDBJ whole genome shotgun (WGS) entry which is preliminary data.</text>
</comment>
<dbReference type="RefSeq" id="WP_013112569.1">
    <property type="nucleotide sequence ID" value="NZ_JAWLPZ010000017.1"/>
</dbReference>
<evidence type="ECO:0000313" key="1">
    <source>
        <dbReference type="EMBL" id="PPS22036.1"/>
    </source>
</evidence>